<dbReference type="Pfam" id="PF03101">
    <property type="entry name" value="FAR1"/>
    <property type="match status" value="1"/>
</dbReference>
<feature type="domain" description="FAR1" evidence="1">
    <location>
        <begin position="18"/>
        <end position="92"/>
    </location>
</feature>
<gene>
    <name evidence="3" type="primary">LOC107025103</name>
</gene>
<accession>A0ABM1H7E3</accession>
<evidence type="ECO:0000259" key="1">
    <source>
        <dbReference type="Pfam" id="PF03101"/>
    </source>
</evidence>
<dbReference type="PANTHER" id="PTHR47718:SF17">
    <property type="entry name" value="PROTEIN FAR1-RELATED SEQUENCE 5-LIKE"/>
    <property type="match status" value="1"/>
</dbReference>
<dbReference type="Proteomes" id="UP000694930">
    <property type="component" value="Chromosome 7"/>
</dbReference>
<proteinExistence type="predicted"/>
<evidence type="ECO:0000313" key="3">
    <source>
        <dbReference type="RefSeq" id="XP_015081447.1"/>
    </source>
</evidence>
<keyword evidence="2" id="KW-1185">Reference proteome</keyword>
<evidence type="ECO:0000313" key="2">
    <source>
        <dbReference type="Proteomes" id="UP000694930"/>
    </source>
</evidence>
<sequence length="226" mass="26449">MENVHVDKGSSLQEAKDFGVRKSVKTYSINKEVTRRLFLCSCEEKSDKLFLFQERKRERLKYRCGCMARIKFKISNGIWEVCEFNDVNSHPMIENNLKHFIQSGRKLTSATKSILGSMVDVGICTKKVVRYLHNEASGIEDAGFIEQDVQYFIQAHKRNMISSGDAQTIINHFMHLQSENSNFFCSFQVDEDGRLCNFFWRDSLFILHYEYFGDVMILDTTYRTNR</sequence>
<dbReference type="InterPro" id="IPR004330">
    <property type="entry name" value="FAR1_DNA_bnd_dom"/>
</dbReference>
<protein>
    <submittedName>
        <fullName evidence="3">Protein FAR1-RELATED SEQUENCE 5-like</fullName>
    </submittedName>
</protein>
<organism evidence="2 3">
    <name type="scientific">Solanum pennellii</name>
    <name type="common">Tomato</name>
    <name type="synonym">Lycopersicon pennellii</name>
    <dbReference type="NCBI Taxonomy" id="28526"/>
    <lineage>
        <taxon>Eukaryota</taxon>
        <taxon>Viridiplantae</taxon>
        <taxon>Streptophyta</taxon>
        <taxon>Embryophyta</taxon>
        <taxon>Tracheophyta</taxon>
        <taxon>Spermatophyta</taxon>
        <taxon>Magnoliopsida</taxon>
        <taxon>eudicotyledons</taxon>
        <taxon>Gunneridae</taxon>
        <taxon>Pentapetalae</taxon>
        <taxon>asterids</taxon>
        <taxon>lamiids</taxon>
        <taxon>Solanales</taxon>
        <taxon>Solanaceae</taxon>
        <taxon>Solanoideae</taxon>
        <taxon>Solaneae</taxon>
        <taxon>Solanum</taxon>
        <taxon>Solanum subgen. Lycopersicon</taxon>
    </lineage>
</organism>
<dbReference type="RefSeq" id="XP_015081447.1">
    <property type="nucleotide sequence ID" value="XM_015225961.1"/>
</dbReference>
<reference evidence="2" key="1">
    <citation type="journal article" date="2014" name="Nat. Genet.">
        <title>The genome of the stress-tolerant wild tomato species Solanum pennellii.</title>
        <authorList>
            <person name="Bolger A."/>
            <person name="Scossa F."/>
            <person name="Bolger M.E."/>
            <person name="Lanz C."/>
            <person name="Maumus F."/>
            <person name="Tohge T."/>
            <person name="Quesneville H."/>
            <person name="Alseekh S."/>
            <person name="Sorensen I."/>
            <person name="Lichtenstein G."/>
            <person name="Fich E.A."/>
            <person name="Conte M."/>
            <person name="Keller H."/>
            <person name="Schneeberger K."/>
            <person name="Schwacke R."/>
            <person name="Ofner I."/>
            <person name="Vrebalov J."/>
            <person name="Xu Y."/>
            <person name="Osorio S."/>
            <person name="Aflitos S.A."/>
            <person name="Schijlen E."/>
            <person name="Jimenez-Gomez J.M."/>
            <person name="Ryngajllo M."/>
            <person name="Kimura S."/>
            <person name="Kumar R."/>
            <person name="Koenig D."/>
            <person name="Headland L.R."/>
            <person name="Maloof J.N."/>
            <person name="Sinha N."/>
            <person name="van Ham R.C."/>
            <person name="Lankhorst R.K."/>
            <person name="Mao L."/>
            <person name="Vogel A."/>
            <person name="Arsova B."/>
            <person name="Panstruga R."/>
            <person name="Fei Z."/>
            <person name="Rose J.K."/>
            <person name="Zamir D."/>
            <person name="Carrari F."/>
            <person name="Giovannoni J.J."/>
            <person name="Weigel D."/>
            <person name="Usadel B."/>
            <person name="Fernie A.R."/>
        </authorList>
    </citation>
    <scope>NUCLEOTIDE SEQUENCE [LARGE SCALE GENOMIC DNA]</scope>
    <source>
        <strain evidence="2">cv. LA0716</strain>
    </source>
</reference>
<dbReference type="PANTHER" id="PTHR47718">
    <property type="entry name" value="OS01G0519700 PROTEIN"/>
    <property type="match status" value="1"/>
</dbReference>
<dbReference type="GeneID" id="107025103"/>
<name>A0ABM1H7E3_SOLPN</name>
<reference evidence="3" key="2">
    <citation type="submission" date="2025-08" db="UniProtKB">
        <authorList>
            <consortium name="RefSeq"/>
        </authorList>
    </citation>
    <scope>IDENTIFICATION</scope>
</reference>